<protein>
    <recommendedName>
        <fullName evidence="4">DoxX family protein</fullName>
    </recommendedName>
</protein>
<dbReference type="Proteomes" id="UP000019772">
    <property type="component" value="Chromosome"/>
</dbReference>
<dbReference type="EMBL" id="CP004078">
    <property type="protein sequence ID" value="AHV97959.1"/>
    <property type="molecule type" value="Genomic_DNA"/>
</dbReference>
<sequence length="155" mass="17061">MQARTIFSICVSLARIGAGIQWIREGNFKLMAGFQIGGLFPAIASNTDSPHWYKIFIAHAAAPYPGLFNIVIPWGELLVGLGLTLGLLTLPALIGGLFMDLNYILADMVYIYPVQIACGILLILLRKEAEAVSLDRLIRHYRLHRRKLGKSAKAG</sequence>
<dbReference type="RefSeq" id="WP_025335457.1">
    <property type="nucleotide sequence ID" value="NZ_CP004078.1"/>
</dbReference>
<dbReference type="STRING" id="1268072.PSAB_15260"/>
<evidence type="ECO:0008006" key="4">
    <source>
        <dbReference type="Google" id="ProtNLM"/>
    </source>
</evidence>
<feature type="transmembrane region" description="Helical" evidence="1">
    <location>
        <begin position="77"/>
        <end position="98"/>
    </location>
</feature>
<reference evidence="2 3" key="1">
    <citation type="journal article" date="2014" name="PLoS Genet.">
        <title>Comparative Genomic Analysis of N2-Fixing and Non-N2-Fixing Paenibacillus spp.: Organization, Evolution and Expression of the Nitrogen Fixation Genes.</title>
        <authorList>
            <person name="Xie J.B."/>
            <person name="Du Z."/>
            <person name="Bai L."/>
            <person name="Tian C."/>
            <person name="Zhang Y."/>
            <person name="Xie J.Y."/>
            <person name="Wang T."/>
            <person name="Liu X."/>
            <person name="Chen X."/>
            <person name="Cheng Q."/>
            <person name="Chen S."/>
            <person name="Li J."/>
        </authorList>
    </citation>
    <scope>NUCLEOTIDE SEQUENCE [LARGE SCALE GENOMIC DNA]</scope>
    <source>
        <strain evidence="2 3">T27</strain>
    </source>
</reference>
<proteinExistence type="predicted"/>
<dbReference type="PANTHER" id="PTHR39157">
    <property type="entry name" value="INTEGRAL MEMBRANE PROTEIN-RELATED"/>
    <property type="match status" value="1"/>
</dbReference>
<keyword evidence="1" id="KW-1133">Transmembrane helix</keyword>
<gene>
    <name evidence="2" type="ORF">PSAB_15260</name>
</gene>
<dbReference type="AlphaFoldDB" id="X5A2B0"/>
<keyword evidence="1" id="KW-0812">Transmembrane</keyword>
<dbReference type="HOGENOM" id="CLU_112782_0_0_9"/>
<dbReference type="eggNOG" id="COG2259">
    <property type="taxonomic scope" value="Bacteria"/>
</dbReference>
<dbReference type="KEGG" id="psab:PSAB_15260"/>
<evidence type="ECO:0000313" key="3">
    <source>
        <dbReference type="Proteomes" id="UP000019772"/>
    </source>
</evidence>
<dbReference type="PATRIC" id="fig|1268072.3.peg.3152"/>
<name>X5A2B0_9BACL</name>
<keyword evidence="1" id="KW-0472">Membrane</keyword>
<evidence type="ECO:0000256" key="1">
    <source>
        <dbReference type="SAM" id="Phobius"/>
    </source>
</evidence>
<keyword evidence="3" id="KW-1185">Reference proteome</keyword>
<dbReference type="OrthoDB" id="26941at2"/>
<accession>X5A2B0</accession>
<dbReference type="PANTHER" id="PTHR39157:SF1">
    <property type="entry name" value="DOXX FAMILY PROTEIN"/>
    <property type="match status" value="1"/>
</dbReference>
<evidence type="ECO:0000313" key="2">
    <source>
        <dbReference type="EMBL" id="AHV97959.1"/>
    </source>
</evidence>
<feature type="transmembrane region" description="Helical" evidence="1">
    <location>
        <begin position="104"/>
        <end position="125"/>
    </location>
</feature>
<organism evidence="2 3">
    <name type="scientific">Paenibacillus sabinae T27</name>
    <dbReference type="NCBI Taxonomy" id="1268072"/>
    <lineage>
        <taxon>Bacteria</taxon>
        <taxon>Bacillati</taxon>
        <taxon>Bacillota</taxon>
        <taxon>Bacilli</taxon>
        <taxon>Bacillales</taxon>
        <taxon>Paenibacillaceae</taxon>
        <taxon>Paenibacillus</taxon>
    </lineage>
</organism>